<evidence type="ECO:0000256" key="4">
    <source>
        <dbReference type="ARBA" id="ARBA00023163"/>
    </source>
</evidence>
<keyword evidence="3" id="KW-0238">DNA-binding</keyword>
<dbReference type="Proteomes" id="UP001148313">
    <property type="component" value="Unassembled WGS sequence"/>
</dbReference>
<feature type="domain" description="HTH lysR-type" evidence="5">
    <location>
        <begin position="3"/>
        <end position="60"/>
    </location>
</feature>
<keyword evidence="4" id="KW-0804">Transcription</keyword>
<reference evidence="6" key="1">
    <citation type="submission" date="2022-11" db="EMBL/GenBank/DDBJ databases">
        <title>Hoeflea poritis sp. nov., isolated from scleractinian coral Porites lutea.</title>
        <authorList>
            <person name="Zhang G."/>
            <person name="Wei Q."/>
            <person name="Cai L."/>
        </authorList>
    </citation>
    <scope>NUCLEOTIDE SEQUENCE</scope>
    <source>
        <strain evidence="6">E7-10</strain>
    </source>
</reference>
<dbReference type="InterPro" id="IPR000847">
    <property type="entry name" value="LysR_HTH_N"/>
</dbReference>
<dbReference type="PROSITE" id="PS50931">
    <property type="entry name" value="HTH_LYSR"/>
    <property type="match status" value="1"/>
</dbReference>
<evidence type="ECO:0000259" key="5">
    <source>
        <dbReference type="PROSITE" id="PS50931"/>
    </source>
</evidence>
<keyword evidence="2" id="KW-0805">Transcription regulation</keyword>
<dbReference type="PANTHER" id="PTHR30126">
    <property type="entry name" value="HTH-TYPE TRANSCRIPTIONAL REGULATOR"/>
    <property type="match status" value="1"/>
</dbReference>
<evidence type="ECO:0000313" key="6">
    <source>
        <dbReference type="EMBL" id="MDA4847602.1"/>
    </source>
</evidence>
<gene>
    <name evidence="6" type="ORF">OOZ53_19735</name>
</gene>
<dbReference type="Gene3D" id="3.40.190.290">
    <property type="match status" value="1"/>
</dbReference>
<evidence type="ECO:0000256" key="1">
    <source>
        <dbReference type="ARBA" id="ARBA00009437"/>
    </source>
</evidence>
<accession>A0ABT4VSA8</accession>
<comment type="caution">
    <text evidence="6">The sequence shown here is derived from an EMBL/GenBank/DDBJ whole genome shotgun (WGS) entry which is preliminary data.</text>
</comment>
<dbReference type="Pfam" id="PF03466">
    <property type="entry name" value="LysR_substrate"/>
    <property type="match status" value="1"/>
</dbReference>
<dbReference type="Pfam" id="PF00126">
    <property type="entry name" value="HTH_1"/>
    <property type="match status" value="1"/>
</dbReference>
<dbReference type="EMBL" id="JAPJZH010000014">
    <property type="protein sequence ID" value="MDA4847602.1"/>
    <property type="molecule type" value="Genomic_DNA"/>
</dbReference>
<name>A0ABT4VSA8_9HYPH</name>
<proteinExistence type="inferred from homology"/>
<evidence type="ECO:0000313" key="7">
    <source>
        <dbReference type="Proteomes" id="UP001148313"/>
    </source>
</evidence>
<dbReference type="InterPro" id="IPR005119">
    <property type="entry name" value="LysR_subst-bd"/>
</dbReference>
<dbReference type="SUPFAM" id="SSF53850">
    <property type="entry name" value="Periplasmic binding protein-like II"/>
    <property type="match status" value="1"/>
</dbReference>
<dbReference type="CDD" id="cd05466">
    <property type="entry name" value="PBP2_LTTR_substrate"/>
    <property type="match status" value="1"/>
</dbReference>
<dbReference type="RefSeq" id="WP_271091440.1">
    <property type="nucleotide sequence ID" value="NZ_JAPJZH010000014.1"/>
</dbReference>
<dbReference type="PANTHER" id="PTHR30126:SF94">
    <property type="entry name" value="LYSR FAMILY TRANSCRIPTIONAL REGULATOR"/>
    <property type="match status" value="1"/>
</dbReference>
<evidence type="ECO:0000256" key="2">
    <source>
        <dbReference type="ARBA" id="ARBA00023015"/>
    </source>
</evidence>
<dbReference type="Gene3D" id="1.10.10.10">
    <property type="entry name" value="Winged helix-like DNA-binding domain superfamily/Winged helix DNA-binding domain"/>
    <property type="match status" value="1"/>
</dbReference>
<comment type="similarity">
    <text evidence="1">Belongs to the LysR transcriptional regulatory family.</text>
</comment>
<keyword evidence="7" id="KW-1185">Reference proteome</keyword>
<protein>
    <submittedName>
        <fullName evidence="6">LysR family transcriptional regulator</fullName>
    </submittedName>
</protein>
<evidence type="ECO:0000256" key="3">
    <source>
        <dbReference type="ARBA" id="ARBA00023125"/>
    </source>
</evidence>
<dbReference type="SUPFAM" id="SSF46785">
    <property type="entry name" value="Winged helix' DNA-binding domain"/>
    <property type="match status" value="1"/>
</dbReference>
<dbReference type="InterPro" id="IPR036390">
    <property type="entry name" value="WH_DNA-bd_sf"/>
</dbReference>
<organism evidence="6 7">
    <name type="scientific">Hoeflea poritis</name>
    <dbReference type="NCBI Taxonomy" id="2993659"/>
    <lineage>
        <taxon>Bacteria</taxon>
        <taxon>Pseudomonadati</taxon>
        <taxon>Pseudomonadota</taxon>
        <taxon>Alphaproteobacteria</taxon>
        <taxon>Hyphomicrobiales</taxon>
        <taxon>Rhizobiaceae</taxon>
        <taxon>Hoeflea</taxon>
    </lineage>
</organism>
<dbReference type="PRINTS" id="PR00039">
    <property type="entry name" value="HTHLYSR"/>
</dbReference>
<dbReference type="InterPro" id="IPR036388">
    <property type="entry name" value="WH-like_DNA-bd_sf"/>
</dbReference>
<sequence>MKPSPYQIAAFAHVARVRSFSEAARQLGVTQSSVTQHVAKLEKLMESQLFVRRRDRLELTPIGRELFDVADRWTTLEQVIQEKVESYQKLTAGHLKITATAPRPAMPIIAAFAELYPQVIVNFTLTNWTVNTHAVRSRDVDIAIFTDPEHDENLLVEPLQKTRYLAYMHRDHKLASRESVSLHELCEETVIIPEDGSLTKRVVDGKLAGIGRSFSKTVRMTTFAVAKEAVLHGVGIGVLLENSLYPASRLVGIPIDEMTETYEDCLVLPAEKQNLKLVSRFVEIALNMRTDLTRGLP</sequence>